<dbReference type="AlphaFoldDB" id="A0AAN8YZ02"/>
<feature type="compositionally biased region" description="Basic and acidic residues" evidence="1">
    <location>
        <begin position="215"/>
        <end position="225"/>
    </location>
</feature>
<evidence type="ECO:0000313" key="3">
    <source>
        <dbReference type="EMBL" id="KAK6918361.1"/>
    </source>
</evidence>
<feature type="domain" description="ARID" evidence="2">
    <location>
        <begin position="45"/>
        <end position="138"/>
    </location>
</feature>
<evidence type="ECO:0000256" key="1">
    <source>
        <dbReference type="SAM" id="MobiDB-lite"/>
    </source>
</evidence>
<dbReference type="PANTHER" id="PTHR46410:SF19">
    <property type="entry name" value="AT-RICH INTERACTIVE DOMAIN-CONTAINING PROTEIN 1-LIKE ISOFORM X1"/>
    <property type="match status" value="1"/>
</dbReference>
<evidence type="ECO:0000313" key="4">
    <source>
        <dbReference type="Proteomes" id="UP001370490"/>
    </source>
</evidence>
<dbReference type="SUPFAM" id="SSF46774">
    <property type="entry name" value="ARID-like"/>
    <property type="match status" value="1"/>
</dbReference>
<keyword evidence="4" id="KW-1185">Reference proteome</keyword>
<dbReference type="Proteomes" id="UP001370490">
    <property type="component" value="Unassembled WGS sequence"/>
</dbReference>
<dbReference type="Gene3D" id="1.10.150.60">
    <property type="entry name" value="ARID DNA-binding domain"/>
    <property type="match status" value="1"/>
</dbReference>
<dbReference type="PANTHER" id="PTHR46410">
    <property type="entry name" value="AT-RICH INTERACTIVE DOMAIN-CONTAINING PROTEIN 2"/>
    <property type="match status" value="1"/>
</dbReference>
<dbReference type="GO" id="GO:0003677">
    <property type="term" value="F:DNA binding"/>
    <property type="evidence" value="ECO:0007669"/>
    <property type="project" value="UniProtKB-KW"/>
</dbReference>
<dbReference type="SMART" id="SM00501">
    <property type="entry name" value="BRIGHT"/>
    <property type="match status" value="1"/>
</dbReference>
<comment type="caution">
    <text evidence="3">The sequence shown here is derived from an EMBL/GenBank/DDBJ whole genome shotgun (WGS) entry which is preliminary data.</text>
</comment>
<dbReference type="SMART" id="SM01014">
    <property type="entry name" value="ARID"/>
    <property type="match status" value="1"/>
</dbReference>
<accession>A0AAN8YZ02</accession>
<evidence type="ECO:0000259" key="2">
    <source>
        <dbReference type="PROSITE" id="PS51011"/>
    </source>
</evidence>
<organism evidence="3 4">
    <name type="scientific">Dillenia turbinata</name>
    <dbReference type="NCBI Taxonomy" id="194707"/>
    <lineage>
        <taxon>Eukaryota</taxon>
        <taxon>Viridiplantae</taxon>
        <taxon>Streptophyta</taxon>
        <taxon>Embryophyta</taxon>
        <taxon>Tracheophyta</taxon>
        <taxon>Spermatophyta</taxon>
        <taxon>Magnoliopsida</taxon>
        <taxon>eudicotyledons</taxon>
        <taxon>Gunneridae</taxon>
        <taxon>Pentapetalae</taxon>
        <taxon>Dilleniales</taxon>
        <taxon>Dilleniaceae</taxon>
        <taxon>Dillenia</taxon>
    </lineage>
</organism>
<keyword evidence="3" id="KW-0238">DNA-binding</keyword>
<sequence>MAGWSILDDGSDSDYVETLHKNQKFGLGLTIDSSLGTSSESGNSEKLRCSFDRFLSAFLKQVSSSTCFRPLPPMLGNGKSVDLFKLFLVVKQKGGYGAVCRNGLWELVAEETGLDSGVESALKLVYVKYLDSLDQWLKRVFGDNGGVEHSFGDSWRGFGGISMDLEREFRDFLSDNLVQKKRDEKCLQVDLEKDGFRHLSALDMDCLDEVNGEVSDDKSEVKDGAGGEPELDNCGYGYDEDNAHQHNEGELKTEAGSELASDRRDTFGNDDGDCASRKRKHESNTTLLGWLYEVARDPCDPAIGLMPETSKWKSYGDEELWKQVLLVRQTLFLKDIKSSAEQCIWQVYFRYSILPFSLWF</sequence>
<feature type="compositionally biased region" description="Basic and acidic residues" evidence="1">
    <location>
        <begin position="241"/>
        <end position="267"/>
    </location>
</feature>
<dbReference type="InterPro" id="IPR001606">
    <property type="entry name" value="ARID_dom"/>
</dbReference>
<name>A0AAN8YZ02_9MAGN</name>
<dbReference type="InterPro" id="IPR036431">
    <property type="entry name" value="ARID_dom_sf"/>
</dbReference>
<dbReference type="CDD" id="cd16100">
    <property type="entry name" value="ARID"/>
    <property type="match status" value="1"/>
</dbReference>
<dbReference type="EMBL" id="JBAMMX010000022">
    <property type="protein sequence ID" value="KAK6918361.1"/>
    <property type="molecule type" value="Genomic_DNA"/>
</dbReference>
<reference evidence="3 4" key="1">
    <citation type="submission" date="2023-12" db="EMBL/GenBank/DDBJ databases">
        <title>A high-quality genome assembly for Dillenia turbinata (Dilleniales).</title>
        <authorList>
            <person name="Chanderbali A."/>
        </authorList>
    </citation>
    <scope>NUCLEOTIDE SEQUENCE [LARGE SCALE GENOMIC DNA]</scope>
    <source>
        <strain evidence="3">LSX21</strain>
        <tissue evidence="3">Leaf</tissue>
    </source>
</reference>
<proteinExistence type="predicted"/>
<feature type="region of interest" description="Disordered" evidence="1">
    <location>
        <begin position="213"/>
        <end position="278"/>
    </location>
</feature>
<gene>
    <name evidence="3" type="ORF">RJ641_016783</name>
</gene>
<dbReference type="Pfam" id="PF01388">
    <property type="entry name" value="ARID"/>
    <property type="match status" value="1"/>
</dbReference>
<dbReference type="PROSITE" id="PS51011">
    <property type="entry name" value="ARID"/>
    <property type="match status" value="1"/>
</dbReference>
<protein>
    <submittedName>
        <fullName evidence="3">ARID DNA-binding domain</fullName>
    </submittedName>
</protein>